<dbReference type="AlphaFoldDB" id="A0A524RL24"/>
<protein>
    <submittedName>
        <fullName evidence="2">DUF2996 domain-containing protein</fullName>
    </submittedName>
</protein>
<feature type="compositionally biased region" description="Low complexity" evidence="1">
    <location>
        <begin position="77"/>
        <end position="96"/>
    </location>
</feature>
<feature type="region of interest" description="Disordered" evidence="1">
    <location>
        <begin position="1"/>
        <end position="124"/>
    </location>
</feature>
<proteinExistence type="predicted"/>
<evidence type="ECO:0000256" key="1">
    <source>
        <dbReference type="SAM" id="MobiDB-lite"/>
    </source>
</evidence>
<evidence type="ECO:0000313" key="2">
    <source>
        <dbReference type="EMBL" id="TGG90572.1"/>
    </source>
</evidence>
<dbReference type="PANTHER" id="PTHR36341">
    <property type="entry name" value="DUF2996 FAMILY PROTEIN"/>
    <property type="match status" value="1"/>
</dbReference>
<evidence type="ECO:0000313" key="3">
    <source>
        <dbReference type="Proteomes" id="UP000317990"/>
    </source>
</evidence>
<dbReference type="Proteomes" id="UP000317990">
    <property type="component" value="Unassembled WGS sequence"/>
</dbReference>
<sequence>MDPASVKSAESADPAPPAGSAATRPADGKTAAGSPAGRSRKTGADRAADSTAAKPATRQTQPDAKAGSSRPARKATAKSAAQPTAKAAAQPDAKAAGGRPARKTTAKPVAKPRPPRPEDKPFGEFVPRLLMPAMARACQAHGGHAPAMELLEAPMPVVGGSCWQIRGELPGQKRFWLCFTTADINARKTIALAESGGQPSLLEPFLIDEKRMSLALLVSRLVQRLDGQKWLGPN</sequence>
<accession>A0A524RL24</accession>
<gene>
    <name evidence="2" type="ORF">ERJ67_10395</name>
</gene>
<dbReference type="PANTHER" id="PTHR36341:SF3">
    <property type="entry name" value="DUF2996 FAMILY PROTEIN"/>
    <property type="match status" value="1"/>
</dbReference>
<dbReference type="InterPro" id="IPR021374">
    <property type="entry name" value="DUF2996"/>
</dbReference>
<feature type="compositionally biased region" description="Low complexity" evidence="1">
    <location>
        <begin position="8"/>
        <end position="22"/>
    </location>
</feature>
<comment type="caution">
    <text evidence="2">The sequence shown here is derived from an EMBL/GenBank/DDBJ whole genome shotgun (WGS) entry which is preliminary data.</text>
</comment>
<organism evidence="2 3">
    <name type="scientific">Aphanocapsa feldmannii 277cV</name>
    <dbReference type="NCBI Taxonomy" id="2507553"/>
    <lineage>
        <taxon>Bacteria</taxon>
        <taxon>Bacillati</taxon>
        <taxon>Cyanobacteriota</taxon>
        <taxon>Cyanophyceae</taxon>
        <taxon>Oscillatoriophycideae</taxon>
        <taxon>Chroococcales</taxon>
        <taxon>Microcystaceae</taxon>
        <taxon>Aphanocapsa</taxon>
    </lineage>
</organism>
<dbReference type="Pfam" id="PF11210">
    <property type="entry name" value="DUF2996"/>
    <property type="match status" value="1"/>
</dbReference>
<reference evidence="2 3" key="1">
    <citation type="journal article" date="2019" name="mSystems">
        <title>Life at home and on the roam: Genomic adaptions reflect the dual lifestyle of an intracellular, facultative symbiont.</title>
        <authorList>
            <person name="Burgsdorf I."/>
        </authorList>
    </citation>
    <scope>NUCLEOTIDE SEQUENCE [LARGE SCALE GENOMIC DNA]</scope>
    <source>
        <strain evidence="2">277cV</strain>
    </source>
</reference>
<name>A0A524RL24_9CHRO</name>
<dbReference type="EMBL" id="SRMO01000087">
    <property type="protein sequence ID" value="TGG90572.1"/>
    <property type="molecule type" value="Genomic_DNA"/>
</dbReference>